<evidence type="ECO:0000313" key="2">
    <source>
        <dbReference type="Proteomes" id="UP000019184"/>
    </source>
</evidence>
<proteinExistence type="predicted"/>
<accession>A0A7U7GDV5</accession>
<dbReference type="InterPro" id="IPR019270">
    <property type="entry name" value="DUF2283"/>
</dbReference>
<keyword evidence="2" id="KW-1185">Reference proteome</keyword>
<name>A0A7U7GDV5_9GAMM</name>
<dbReference type="EMBL" id="CBTK010000269">
    <property type="protein sequence ID" value="CDH46586.1"/>
    <property type="molecule type" value="Genomic_DNA"/>
</dbReference>
<comment type="caution">
    <text evidence="1">The sequence shown here is derived from an EMBL/GenBank/DDBJ whole genome shotgun (WGS) entry which is preliminary data.</text>
</comment>
<gene>
    <name evidence="1" type="ORF">BN874_530015</name>
</gene>
<dbReference type="OrthoDB" id="8908516at2"/>
<dbReference type="AlphaFoldDB" id="A0A7U7GDV5"/>
<protein>
    <recommendedName>
        <fullName evidence="3">DUF2283 domain-containing protein</fullName>
    </recommendedName>
</protein>
<dbReference type="Pfam" id="PF10049">
    <property type="entry name" value="DUF2283"/>
    <property type="match status" value="1"/>
</dbReference>
<organism evidence="1 2">
    <name type="scientific">Candidatus Contendobacter odensis Run_B_J11</name>
    <dbReference type="NCBI Taxonomy" id="1400861"/>
    <lineage>
        <taxon>Bacteria</taxon>
        <taxon>Pseudomonadati</taxon>
        <taxon>Pseudomonadota</taxon>
        <taxon>Gammaproteobacteria</taxon>
        <taxon>Candidatus Competibacteraceae</taxon>
        <taxon>Candidatus Contendibacter</taxon>
    </lineage>
</organism>
<dbReference type="RefSeq" id="WP_034435279.1">
    <property type="nucleotide sequence ID" value="NZ_CBTK010000269.1"/>
</dbReference>
<sequence length="70" mass="7820">MRIIYYEEDDILFIKFNDEPITREVSQGWNVNISYTGQGIGEITLLEAKAAGFWPIVIDSPTAAQIANAT</sequence>
<evidence type="ECO:0008006" key="3">
    <source>
        <dbReference type="Google" id="ProtNLM"/>
    </source>
</evidence>
<dbReference type="Proteomes" id="UP000019184">
    <property type="component" value="Unassembled WGS sequence"/>
</dbReference>
<reference evidence="1 2" key="1">
    <citation type="journal article" date="2014" name="ISME J.">
        <title>Candidatus Competibacter-lineage genomes retrieved from metagenomes reveal functional metabolic diversity.</title>
        <authorList>
            <person name="McIlroy S.J."/>
            <person name="Albertsen M."/>
            <person name="Andresen E.K."/>
            <person name="Saunders A.M."/>
            <person name="Kristiansen R."/>
            <person name="Stokholm-Bjerregaard M."/>
            <person name="Nielsen K.L."/>
            <person name="Nielsen P.H."/>
        </authorList>
    </citation>
    <scope>NUCLEOTIDE SEQUENCE [LARGE SCALE GENOMIC DNA]</scope>
    <source>
        <strain evidence="1 2">Run_B_J11</strain>
    </source>
</reference>
<evidence type="ECO:0000313" key="1">
    <source>
        <dbReference type="EMBL" id="CDH46586.1"/>
    </source>
</evidence>